<gene>
    <name evidence="1" type="ORF">TIFTF001_002255</name>
</gene>
<name>A0AA88CRV5_FICCA</name>
<dbReference type="Proteomes" id="UP001187192">
    <property type="component" value="Unassembled WGS sequence"/>
</dbReference>
<sequence length="116" mass="13873">MWHQKSRISWMKDGDKCSKFFFLSTVRRRRRNFLSRLEVNPDHWMSSRHDIGEVFVEHFKRIYYSEDTTPQSISIKLADCLQGISTVLDDRGLLDFMTFIPSEDLIRKTLFFHGQP</sequence>
<evidence type="ECO:0000313" key="2">
    <source>
        <dbReference type="Proteomes" id="UP001187192"/>
    </source>
</evidence>
<protein>
    <submittedName>
        <fullName evidence="1">Uncharacterized protein</fullName>
    </submittedName>
</protein>
<reference evidence="1" key="1">
    <citation type="submission" date="2023-07" db="EMBL/GenBank/DDBJ databases">
        <title>draft genome sequence of fig (Ficus carica).</title>
        <authorList>
            <person name="Takahashi T."/>
            <person name="Nishimura K."/>
        </authorList>
    </citation>
    <scope>NUCLEOTIDE SEQUENCE</scope>
</reference>
<accession>A0AA88CRV5</accession>
<organism evidence="1 2">
    <name type="scientific">Ficus carica</name>
    <name type="common">Common fig</name>
    <dbReference type="NCBI Taxonomy" id="3494"/>
    <lineage>
        <taxon>Eukaryota</taxon>
        <taxon>Viridiplantae</taxon>
        <taxon>Streptophyta</taxon>
        <taxon>Embryophyta</taxon>
        <taxon>Tracheophyta</taxon>
        <taxon>Spermatophyta</taxon>
        <taxon>Magnoliopsida</taxon>
        <taxon>eudicotyledons</taxon>
        <taxon>Gunneridae</taxon>
        <taxon>Pentapetalae</taxon>
        <taxon>rosids</taxon>
        <taxon>fabids</taxon>
        <taxon>Rosales</taxon>
        <taxon>Moraceae</taxon>
        <taxon>Ficeae</taxon>
        <taxon>Ficus</taxon>
    </lineage>
</organism>
<proteinExistence type="predicted"/>
<comment type="caution">
    <text evidence="1">The sequence shown here is derived from an EMBL/GenBank/DDBJ whole genome shotgun (WGS) entry which is preliminary data.</text>
</comment>
<dbReference type="EMBL" id="BTGU01000002">
    <property type="protein sequence ID" value="GMN28990.1"/>
    <property type="molecule type" value="Genomic_DNA"/>
</dbReference>
<dbReference type="AlphaFoldDB" id="A0AA88CRV5"/>
<keyword evidence="2" id="KW-1185">Reference proteome</keyword>
<evidence type="ECO:0000313" key="1">
    <source>
        <dbReference type="EMBL" id="GMN28990.1"/>
    </source>
</evidence>